<dbReference type="SUPFAM" id="SSF46785">
    <property type="entry name" value="Winged helix' DNA-binding domain"/>
    <property type="match status" value="1"/>
</dbReference>
<name>A0A5C4T8Q5_9BACL</name>
<proteinExistence type="predicted"/>
<keyword evidence="2" id="KW-1185">Reference proteome</keyword>
<evidence type="ECO:0000313" key="1">
    <source>
        <dbReference type="EMBL" id="TNJ64767.1"/>
    </source>
</evidence>
<evidence type="ECO:0000313" key="2">
    <source>
        <dbReference type="Proteomes" id="UP000307943"/>
    </source>
</evidence>
<comment type="caution">
    <text evidence="1">The sequence shown here is derived from an EMBL/GenBank/DDBJ whole genome shotgun (WGS) entry which is preliminary data.</text>
</comment>
<dbReference type="Gene3D" id="1.10.10.10">
    <property type="entry name" value="Winged helix-like DNA-binding domain superfamily/Winged helix DNA-binding domain"/>
    <property type="match status" value="1"/>
</dbReference>
<dbReference type="InterPro" id="IPR036390">
    <property type="entry name" value="WH_DNA-bd_sf"/>
</dbReference>
<organism evidence="1 2">
    <name type="scientific">Paenibacillus hemerocallicola</name>
    <dbReference type="NCBI Taxonomy" id="1172614"/>
    <lineage>
        <taxon>Bacteria</taxon>
        <taxon>Bacillati</taxon>
        <taxon>Bacillota</taxon>
        <taxon>Bacilli</taxon>
        <taxon>Bacillales</taxon>
        <taxon>Paenibacillaceae</taxon>
        <taxon>Paenibacillus</taxon>
    </lineage>
</organism>
<dbReference type="AlphaFoldDB" id="A0A5C4T8Q5"/>
<dbReference type="InterPro" id="IPR036388">
    <property type="entry name" value="WH-like_DNA-bd_sf"/>
</dbReference>
<dbReference type="EMBL" id="VDCQ01000025">
    <property type="protein sequence ID" value="TNJ64767.1"/>
    <property type="molecule type" value="Genomic_DNA"/>
</dbReference>
<sequence length="114" mass="12830">MTMGKVTSIVADCILWSNHLCDSNVGYDAYCRSGSHSCYSFYGQLRAYHATVDDDQPIVAYGMEGRRNARETPKRMNLLQIVSERLKSYILENELKAGDKFPSEKQLIDSLGVS</sequence>
<reference evidence="1 2" key="1">
    <citation type="submission" date="2019-05" db="EMBL/GenBank/DDBJ databases">
        <title>We sequenced the genome of Paenibacillus hemerocallicola KCTC 33185 for further insight into its adaptation and study the phylogeny of Paenibacillus.</title>
        <authorList>
            <person name="Narsing Rao M.P."/>
        </authorList>
    </citation>
    <scope>NUCLEOTIDE SEQUENCE [LARGE SCALE GENOMIC DNA]</scope>
    <source>
        <strain evidence="1 2">KCTC 33185</strain>
    </source>
</reference>
<accession>A0A5C4T8Q5</accession>
<dbReference type="Proteomes" id="UP000307943">
    <property type="component" value="Unassembled WGS sequence"/>
</dbReference>
<gene>
    <name evidence="1" type="ORF">FE784_18120</name>
</gene>
<protein>
    <submittedName>
        <fullName evidence="1">GntR family transcriptional regulator</fullName>
    </submittedName>
</protein>
<dbReference type="OrthoDB" id="214086at2"/>